<dbReference type="PANTHER" id="PTHR43031">
    <property type="entry name" value="FAD-DEPENDENT OXIDOREDUCTASE"/>
    <property type="match status" value="1"/>
</dbReference>
<reference evidence="2 3" key="1">
    <citation type="submission" date="2019-09" db="EMBL/GenBank/DDBJ databases">
        <title>Phylogeny of genus Pseudoclavibacter and closely related genus.</title>
        <authorList>
            <person name="Li Y."/>
        </authorList>
    </citation>
    <scope>NUCLEOTIDE SEQUENCE [LARGE SCALE GENOMIC DNA]</scope>
    <source>
        <strain evidence="2 3">DSM 23821</strain>
    </source>
</reference>
<dbReference type="RefSeq" id="WP_158039031.1">
    <property type="nucleotide sequence ID" value="NZ_JACCFV010000001.1"/>
</dbReference>
<dbReference type="InterPro" id="IPR036873">
    <property type="entry name" value="Rhodanese-like_dom_sf"/>
</dbReference>
<dbReference type="OrthoDB" id="9800872at2"/>
<evidence type="ECO:0000313" key="3">
    <source>
        <dbReference type="Proteomes" id="UP000467240"/>
    </source>
</evidence>
<dbReference type="PANTHER" id="PTHR43031:SF1">
    <property type="entry name" value="PYRIDINE NUCLEOTIDE-DISULPHIDE OXIDOREDUCTASE"/>
    <property type="match status" value="1"/>
</dbReference>
<accession>A0A7J5C1U7</accession>
<dbReference type="PROSITE" id="PS50206">
    <property type="entry name" value="RHODANESE_3"/>
    <property type="match status" value="1"/>
</dbReference>
<feature type="domain" description="Rhodanese" evidence="1">
    <location>
        <begin position="12"/>
        <end position="99"/>
    </location>
</feature>
<keyword evidence="3" id="KW-1185">Reference proteome</keyword>
<comment type="caution">
    <text evidence="2">The sequence shown here is derived from an EMBL/GenBank/DDBJ whole genome shotgun (WGS) entry which is preliminary data.</text>
</comment>
<organism evidence="2 3">
    <name type="scientific">Pseudoclavibacter chungangensis</name>
    <dbReference type="NCBI Taxonomy" id="587635"/>
    <lineage>
        <taxon>Bacteria</taxon>
        <taxon>Bacillati</taxon>
        <taxon>Actinomycetota</taxon>
        <taxon>Actinomycetes</taxon>
        <taxon>Micrococcales</taxon>
        <taxon>Microbacteriaceae</taxon>
        <taxon>Pseudoclavibacter</taxon>
    </lineage>
</organism>
<gene>
    <name evidence="2" type="ORF">F8O01_01245</name>
</gene>
<protein>
    <submittedName>
        <fullName evidence="2">Rhodanese-like domain-containing protein</fullName>
    </submittedName>
</protein>
<dbReference type="InterPro" id="IPR050229">
    <property type="entry name" value="GlpE_sulfurtransferase"/>
</dbReference>
<dbReference type="EMBL" id="WBJZ01000001">
    <property type="protein sequence ID" value="KAB1662598.1"/>
    <property type="molecule type" value="Genomic_DNA"/>
</dbReference>
<evidence type="ECO:0000259" key="1">
    <source>
        <dbReference type="PROSITE" id="PS50206"/>
    </source>
</evidence>
<dbReference type="Proteomes" id="UP000467240">
    <property type="component" value="Unassembled WGS sequence"/>
</dbReference>
<dbReference type="Pfam" id="PF00581">
    <property type="entry name" value="Rhodanese"/>
    <property type="match status" value="1"/>
</dbReference>
<dbReference type="Gene3D" id="3.40.250.10">
    <property type="entry name" value="Rhodanese-like domain"/>
    <property type="match status" value="1"/>
</dbReference>
<dbReference type="CDD" id="cd00158">
    <property type="entry name" value="RHOD"/>
    <property type="match status" value="1"/>
</dbReference>
<proteinExistence type="predicted"/>
<sequence>MEHATTSDLADLGPSATLIDVREVDEFTQGHVPWAVNIPLSELAGRFDEIPADGTVHLICQAGGRSARAAEFLDERGFETVNVDGGTSTWIAEGREVRPGS</sequence>
<evidence type="ECO:0000313" key="2">
    <source>
        <dbReference type="EMBL" id="KAB1662598.1"/>
    </source>
</evidence>
<dbReference type="SUPFAM" id="SSF52821">
    <property type="entry name" value="Rhodanese/Cell cycle control phosphatase"/>
    <property type="match status" value="1"/>
</dbReference>
<dbReference type="AlphaFoldDB" id="A0A7J5C1U7"/>
<dbReference type="InterPro" id="IPR001763">
    <property type="entry name" value="Rhodanese-like_dom"/>
</dbReference>
<name>A0A7J5C1U7_9MICO</name>
<dbReference type="SMART" id="SM00450">
    <property type="entry name" value="RHOD"/>
    <property type="match status" value="1"/>
</dbReference>